<keyword evidence="4" id="KW-0805">Transcription regulation</keyword>
<feature type="compositionally biased region" description="Polar residues" evidence="8">
    <location>
        <begin position="317"/>
        <end position="348"/>
    </location>
</feature>
<evidence type="ECO:0000313" key="11">
    <source>
        <dbReference type="Proteomes" id="UP000735302"/>
    </source>
</evidence>
<keyword evidence="2" id="KW-0863">Zinc-finger</keyword>
<dbReference type="GO" id="GO:0000122">
    <property type="term" value="P:negative regulation of transcription by RNA polymerase II"/>
    <property type="evidence" value="ECO:0007669"/>
    <property type="project" value="TreeGrafter"/>
</dbReference>
<keyword evidence="6" id="KW-0804">Transcription</keyword>
<dbReference type="InterPro" id="IPR035500">
    <property type="entry name" value="NHR-like_dom_sf"/>
</dbReference>
<dbReference type="GO" id="GO:0045944">
    <property type="term" value="P:positive regulation of transcription by RNA polymerase II"/>
    <property type="evidence" value="ECO:0007669"/>
    <property type="project" value="TreeGrafter"/>
</dbReference>
<evidence type="ECO:0000259" key="9">
    <source>
        <dbReference type="PROSITE" id="PS51843"/>
    </source>
</evidence>
<accession>A0AAV4BH38</accession>
<dbReference type="AlphaFoldDB" id="A0AAV4BH38"/>
<keyword evidence="3" id="KW-0862">Zinc</keyword>
<evidence type="ECO:0000256" key="2">
    <source>
        <dbReference type="ARBA" id="ARBA00022771"/>
    </source>
</evidence>
<dbReference type="InterPro" id="IPR050234">
    <property type="entry name" value="Nuclear_hormone_rcpt_NR1"/>
</dbReference>
<reference evidence="10 11" key="1">
    <citation type="journal article" date="2021" name="Elife">
        <title>Chloroplast acquisition without the gene transfer in kleptoplastic sea slugs, Plakobranchus ocellatus.</title>
        <authorList>
            <person name="Maeda T."/>
            <person name="Takahashi S."/>
            <person name="Yoshida T."/>
            <person name="Shimamura S."/>
            <person name="Takaki Y."/>
            <person name="Nagai Y."/>
            <person name="Toyoda A."/>
            <person name="Suzuki Y."/>
            <person name="Arimoto A."/>
            <person name="Ishii H."/>
            <person name="Satoh N."/>
            <person name="Nishiyama T."/>
            <person name="Hasebe M."/>
            <person name="Maruyama T."/>
            <person name="Minagawa J."/>
            <person name="Obokata J."/>
            <person name="Shigenobu S."/>
        </authorList>
    </citation>
    <scope>NUCLEOTIDE SEQUENCE [LARGE SCALE GENOMIC DNA]</scope>
</reference>
<keyword evidence="7 10" id="KW-0675">Receptor</keyword>
<feature type="domain" description="NR LBD" evidence="9">
    <location>
        <begin position="814"/>
        <end position="1051"/>
    </location>
</feature>
<feature type="region of interest" description="Disordered" evidence="8">
    <location>
        <begin position="246"/>
        <end position="265"/>
    </location>
</feature>
<dbReference type="GO" id="GO:0030154">
    <property type="term" value="P:cell differentiation"/>
    <property type="evidence" value="ECO:0007669"/>
    <property type="project" value="TreeGrafter"/>
</dbReference>
<dbReference type="SUPFAM" id="SSF48508">
    <property type="entry name" value="Nuclear receptor ligand-binding domain"/>
    <property type="match status" value="1"/>
</dbReference>
<dbReference type="Gene3D" id="1.10.565.10">
    <property type="entry name" value="Retinoid X Receptor"/>
    <property type="match status" value="1"/>
</dbReference>
<proteinExistence type="predicted"/>
<feature type="compositionally biased region" description="Low complexity" evidence="8">
    <location>
        <begin position="305"/>
        <end position="316"/>
    </location>
</feature>
<dbReference type="GO" id="GO:0000978">
    <property type="term" value="F:RNA polymerase II cis-regulatory region sequence-specific DNA binding"/>
    <property type="evidence" value="ECO:0007669"/>
    <property type="project" value="TreeGrafter"/>
</dbReference>
<dbReference type="PROSITE" id="PS51843">
    <property type="entry name" value="NR_LBD"/>
    <property type="match status" value="1"/>
</dbReference>
<organism evidence="10 11">
    <name type="scientific">Plakobranchus ocellatus</name>
    <dbReference type="NCBI Taxonomy" id="259542"/>
    <lineage>
        <taxon>Eukaryota</taxon>
        <taxon>Metazoa</taxon>
        <taxon>Spiralia</taxon>
        <taxon>Lophotrochozoa</taxon>
        <taxon>Mollusca</taxon>
        <taxon>Gastropoda</taxon>
        <taxon>Heterobranchia</taxon>
        <taxon>Euthyneura</taxon>
        <taxon>Panpulmonata</taxon>
        <taxon>Sacoglossa</taxon>
        <taxon>Placobranchoidea</taxon>
        <taxon>Plakobranchidae</taxon>
        <taxon>Plakobranchus</taxon>
    </lineage>
</organism>
<evidence type="ECO:0000256" key="7">
    <source>
        <dbReference type="ARBA" id="ARBA00023170"/>
    </source>
</evidence>
<protein>
    <submittedName>
        <fullName evidence="10">Nuclear hormone receptor e75</fullName>
    </submittedName>
</protein>
<evidence type="ECO:0000313" key="10">
    <source>
        <dbReference type="EMBL" id="GFO18163.1"/>
    </source>
</evidence>
<dbReference type="PANTHER" id="PTHR24082:SF473">
    <property type="entry name" value="ECDYSONE-INDUCED PROTEIN 75B, ISOFORM B"/>
    <property type="match status" value="1"/>
</dbReference>
<evidence type="ECO:0000256" key="6">
    <source>
        <dbReference type="ARBA" id="ARBA00023163"/>
    </source>
</evidence>
<dbReference type="InterPro" id="IPR000536">
    <property type="entry name" value="Nucl_hrmn_rcpt_lig-bd"/>
</dbReference>
<gene>
    <name evidence="10" type="ORF">PoB_004466800</name>
</gene>
<evidence type="ECO:0000256" key="4">
    <source>
        <dbReference type="ARBA" id="ARBA00023015"/>
    </source>
</evidence>
<keyword evidence="5" id="KW-0238">DNA-binding</keyword>
<feature type="non-terminal residue" evidence="10">
    <location>
        <position position="1051"/>
    </location>
</feature>
<keyword evidence="11" id="KW-1185">Reference proteome</keyword>
<feature type="region of interest" description="Disordered" evidence="8">
    <location>
        <begin position="300"/>
        <end position="364"/>
    </location>
</feature>
<name>A0AAV4BH38_9GAST</name>
<sequence length="1051" mass="113935">MAVEAVKMGRIPKVEKERALFEAHCAADAEAAGAEEDEDDAMDQGFADGGGHVVGLSRVLGCAGRAEDVLEIEENGSRPICNADSHALETLSESSSSFSSGGPCGMLLVNFKNSDASFCSQEVNGNAPPSFEGMSSNNFSFQTSKNITCGAGQFPRKNTPPINVETLKPHIEPFPSNGNAFCDSPTSTPFCGSKSEPSLQPDGFTTLTTYQGPTSQAAPNGQTSTFLWNGCHPNVGKRSEVSLASLPLSSPPTAGNNSHGVPSFSMTASAPQRYWNHTPQMLPNSDAQYPFSVEIKRESIETQDSSSNLPQSLSNSHGKLSNPQCKQSYQHISPDRAQQFSPVHSSTVVPGHPLPDASQEQLKQKTNPQGFFSDINTVHCYNPFSQPNNHGFAFQQPQSNTRVYPDMSQISSSFPLKHTFTKPNGNCSETGTRGYPLSSQTITNSVPSPNLPFAPDKPNSTAYFEQPHGKASASVNVAGGCSTPCDAMREQTPVPYGERAAYSPDVVQVLLNQVGGDRLKGLKQHIMTSIAPKCCPEEFQAAADLLSKYSRTCGAMVNKNLSSTMRRSSKHKDNNKSGTDFSDALEMSSSSGLVPDGPQIMWSSQTSASQYPYDSLTLDTGDRIMENSFRKTDTSTDLSKQFFLPQDRGCEQPSGTLHPNGVTREAFVFSGSLSSPGPTYNIKLLDKSGFLSTASACNDIKPLPATTSNLDSTKQFTDFAKSGHLSPWAEIPNDLSHLAYQEKEKSALPGKNDSHLLDLETEDLLPGKCGNDFFQDEDSQNLLRSMDKASVGSAAHSSDNDTSSLHGVTTDGVSLSDLAFTLESAFHIHMAIFKEMYVGMDKIVREGAEMPVHPLNAETKMIVYKQLIASIANINKAIIGFCNCVPGISVLPKADKDYLTKRAYYDIWMLTNSRLFHEGKTYMRLPDGTIYSREWMETILNKQMVQVFFKFAVAFNILDLSDLELAILCAIQLTSPGNESPGVPAISSSSRGQVEHINSQLVDLLVQEVGRNHVTSGPRILVDIFRLLPDLAEINSLQQNIIANFSTHSCP</sequence>
<evidence type="ECO:0000256" key="3">
    <source>
        <dbReference type="ARBA" id="ARBA00022833"/>
    </source>
</evidence>
<dbReference type="PANTHER" id="PTHR24082">
    <property type="entry name" value="NUCLEAR HORMONE RECEPTOR"/>
    <property type="match status" value="1"/>
</dbReference>
<comment type="caution">
    <text evidence="10">The sequence shown here is derived from an EMBL/GenBank/DDBJ whole genome shotgun (WGS) entry which is preliminary data.</text>
</comment>
<dbReference type="GO" id="GO:0004879">
    <property type="term" value="F:nuclear receptor activity"/>
    <property type="evidence" value="ECO:0007669"/>
    <property type="project" value="TreeGrafter"/>
</dbReference>
<dbReference type="SMART" id="SM00430">
    <property type="entry name" value="HOLI"/>
    <property type="match status" value="1"/>
</dbReference>
<dbReference type="Proteomes" id="UP000735302">
    <property type="component" value="Unassembled WGS sequence"/>
</dbReference>
<keyword evidence="1" id="KW-0479">Metal-binding</keyword>
<feature type="compositionally biased region" description="Polar residues" evidence="8">
    <location>
        <begin position="253"/>
        <end position="265"/>
    </location>
</feature>
<dbReference type="EMBL" id="BLXT01004931">
    <property type="protein sequence ID" value="GFO18163.1"/>
    <property type="molecule type" value="Genomic_DNA"/>
</dbReference>
<evidence type="ECO:0000256" key="5">
    <source>
        <dbReference type="ARBA" id="ARBA00023125"/>
    </source>
</evidence>
<evidence type="ECO:0000256" key="8">
    <source>
        <dbReference type="SAM" id="MobiDB-lite"/>
    </source>
</evidence>
<evidence type="ECO:0000256" key="1">
    <source>
        <dbReference type="ARBA" id="ARBA00022723"/>
    </source>
</evidence>
<dbReference type="GO" id="GO:0009755">
    <property type="term" value="P:hormone-mediated signaling pathway"/>
    <property type="evidence" value="ECO:0007669"/>
    <property type="project" value="TreeGrafter"/>
</dbReference>
<dbReference type="GO" id="GO:0008270">
    <property type="term" value="F:zinc ion binding"/>
    <property type="evidence" value="ECO:0007669"/>
    <property type="project" value="UniProtKB-KW"/>
</dbReference>